<name>A0A829MB65_9MYCO</name>
<feature type="region of interest" description="Disordered" evidence="1">
    <location>
        <begin position="118"/>
        <end position="145"/>
    </location>
</feature>
<evidence type="ECO:0000313" key="3">
    <source>
        <dbReference type="Proteomes" id="UP000018502"/>
    </source>
</evidence>
<gene>
    <name evidence="2" type="ORF">L833_4662</name>
</gene>
<comment type="caution">
    <text evidence="2">The sequence shown here is derived from an EMBL/GenBank/DDBJ whole genome shotgun (WGS) entry which is preliminary data.</text>
</comment>
<organism evidence="2 3">
    <name type="scientific">Mycobacteroides abscessus MAB_091912_2446</name>
    <dbReference type="NCBI Taxonomy" id="1335414"/>
    <lineage>
        <taxon>Bacteria</taxon>
        <taxon>Bacillati</taxon>
        <taxon>Actinomycetota</taxon>
        <taxon>Actinomycetes</taxon>
        <taxon>Mycobacteriales</taxon>
        <taxon>Mycobacteriaceae</taxon>
        <taxon>Mycobacteroides</taxon>
        <taxon>Mycobacteroides abscessus</taxon>
    </lineage>
</organism>
<accession>A0A829MB65</accession>
<proteinExistence type="predicted"/>
<protein>
    <submittedName>
        <fullName evidence="2">Uncharacterized protein</fullName>
    </submittedName>
</protein>
<sequence length="145" mass="16210">MATRHQLDQLMESVKDANSWSDPDLVRNAKEKGRVISKSNISRFRNPLESIKRENILDLAAALRVAPSQIAVAAIEAMGFNLPTYDSPTPEQAIRLDPSLSEKDRSILLSTLQQMRAVPRASSEADEIEEDKRRGSVTRARLKGR</sequence>
<dbReference type="AlphaFoldDB" id="A0A829MB65"/>
<dbReference type="EMBL" id="AYTF01000002">
    <property type="protein sequence ID" value="ESV62257.1"/>
    <property type="molecule type" value="Genomic_DNA"/>
</dbReference>
<evidence type="ECO:0000313" key="2">
    <source>
        <dbReference type="EMBL" id="ESV62257.1"/>
    </source>
</evidence>
<reference evidence="2 3" key="1">
    <citation type="journal article" date="2014" name="Emerg. Infect. Dis.">
        <title>High-level Relatedness among Mycobacterium abscessus subsp. massiliense Strains from Widely Separated Outbreaks.</title>
        <authorList>
            <person name="Tettelin H."/>
            <person name="Davidson R.M."/>
            <person name="Agrawal S."/>
            <person name="Aitken M.L."/>
            <person name="Shallom S."/>
            <person name="Hasan N.A."/>
            <person name="Strong M."/>
            <person name="Nogueira de Moura V.C."/>
            <person name="De Groote M.A."/>
            <person name="Duarte R.S."/>
            <person name="Hine E."/>
            <person name="Parankush S."/>
            <person name="Su Q."/>
            <person name="Daugherty S.C."/>
            <person name="Fraser C.M."/>
            <person name="Brown-Elliott B.A."/>
            <person name="Wallace R.J.Jr."/>
            <person name="Holland S.M."/>
            <person name="Sampaio E.P."/>
            <person name="Olivier K.N."/>
            <person name="Jackson M."/>
            <person name="Zelazny A.M."/>
        </authorList>
    </citation>
    <scope>NUCLEOTIDE SEQUENCE [LARGE SCALE GENOMIC DNA]</scope>
    <source>
        <strain evidence="2 3">MAB_091912_2446</strain>
    </source>
</reference>
<evidence type="ECO:0000256" key="1">
    <source>
        <dbReference type="SAM" id="MobiDB-lite"/>
    </source>
</evidence>
<dbReference type="Proteomes" id="UP000018502">
    <property type="component" value="Unassembled WGS sequence"/>
</dbReference>